<reference evidence="2" key="1">
    <citation type="submission" date="2020-11" db="EMBL/GenBank/DDBJ databases">
        <authorList>
            <person name="Tran Van P."/>
        </authorList>
    </citation>
    <scope>NUCLEOTIDE SEQUENCE</scope>
</reference>
<evidence type="ECO:0000313" key="2">
    <source>
        <dbReference type="EMBL" id="CAD7460272.1"/>
    </source>
</evidence>
<name>A0A7R9IKT4_9NEOP</name>
<feature type="compositionally biased region" description="Low complexity" evidence="1">
    <location>
        <begin position="53"/>
        <end position="65"/>
    </location>
</feature>
<dbReference type="EMBL" id="OE003558">
    <property type="protein sequence ID" value="CAD7460272.1"/>
    <property type="molecule type" value="Genomic_DNA"/>
</dbReference>
<protein>
    <submittedName>
        <fullName evidence="2">Uncharacterized protein</fullName>
    </submittedName>
</protein>
<proteinExistence type="predicted"/>
<gene>
    <name evidence="2" type="ORF">TTEB3V08_LOCUS8208</name>
</gene>
<accession>A0A7R9IKT4</accession>
<organism evidence="2">
    <name type="scientific">Timema tahoe</name>
    <dbReference type="NCBI Taxonomy" id="61484"/>
    <lineage>
        <taxon>Eukaryota</taxon>
        <taxon>Metazoa</taxon>
        <taxon>Ecdysozoa</taxon>
        <taxon>Arthropoda</taxon>
        <taxon>Hexapoda</taxon>
        <taxon>Insecta</taxon>
        <taxon>Pterygota</taxon>
        <taxon>Neoptera</taxon>
        <taxon>Polyneoptera</taxon>
        <taxon>Phasmatodea</taxon>
        <taxon>Timematodea</taxon>
        <taxon>Timematoidea</taxon>
        <taxon>Timematidae</taxon>
        <taxon>Timema</taxon>
    </lineage>
</organism>
<feature type="region of interest" description="Disordered" evidence="1">
    <location>
        <begin position="53"/>
        <end position="72"/>
    </location>
</feature>
<sequence>MFPRGGADKGAVDGPGCGSMGDPTCGFVEGPGWELVSTGSGSSGSSALAAAGSTRTAASSSTAQSNRMKRSLSPLPAKIPIHLRLGLPSTILKSSESREVNKVRRRRNKSKLKRNVILSGKSVIRFKRNSDPCTVHNNIQATEFLFRQLNSSLDVGFRDYVGWCKQNFVPEPLSNFRTI</sequence>
<dbReference type="AlphaFoldDB" id="A0A7R9IKT4"/>
<evidence type="ECO:0000256" key="1">
    <source>
        <dbReference type="SAM" id="MobiDB-lite"/>
    </source>
</evidence>